<feature type="compositionally biased region" description="Basic and acidic residues" evidence="5">
    <location>
        <begin position="45"/>
        <end position="63"/>
    </location>
</feature>
<dbReference type="HOGENOM" id="CLU_024324_7_0_1"/>
<reference evidence="7" key="3">
    <citation type="submission" date="2015-02" db="UniProtKB">
        <authorList>
            <consortium name="EnsemblProtists"/>
        </authorList>
    </citation>
    <scope>IDENTIFICATION</scope>
    <source>
        <strain evidence="7">DAOM BR144</strain>
    </source>
</reference>
<dbReference type="STRING" id="431595.K3WMB9"/>
<dbReference type="Gene3D" id="3.40.395.10">
    <property type="entry name" value="Adenoviral Proteinase, Chain A"/>
    <property type="match status" value="1"/>
</dbReference>
<evidence type="ECO:0000259" key="6">
    <source>
        <dbReference type="PROSITE" id="PS50600"/>
    </source>
</evidence>
<keyword evidence="2" id="KW-0645">Protease</keyword>
<dbReference type="InterPro" id="IPR003653">
    <property type="entry name" value="Peptidase_C48_C"/>
</dbReference>
<dbReference type="FunFam" id="3.40.395.10:FF:000001">
    <property type="entry name" value="Sentrin-specific protease 1"/>
    <property type="match status" value="1"/>
</dbReference>
<dbReference type="SUPFAM" id="SSF54001">
    <property type="entry name" value="Cysteine proteinases"/>
    <property type="match status" value="1"/>
</dbReference>
<dbReference type="EMBL" id="GL376625">
    <property type="status" value="NOT_ANNOTATED_CDS"/>
    <property type="molecule type" value="Genomic_DNA"/>
</dbReference>
<organism evidence="7 8">
    <name type="scientific">Globisporangium ultimum (strain ATCC 200006 / CBS 805.95 / DAOM BR144)</name>
    <name type="common">Pythium ultimum</name>
    <dbReference type="NCBI Taxonomy" id="431595"/>
    <lineage>
        <taxon>Eukaryota</taxon>
        <taxon>Sar</taxon>
        <taxon>Stramenopiles</taxon>
        <taxon>Oomycota</taxon>
        <taxon>Peronosporomycetes</taxon>
        <taxon>Pythiales</taxon>
        <taxon>Pythiaceae</taxon>
        <taxon>Globisporangium</taxon>
    </lineage>
</organism>
<dbReference type="GO" id="GO:0080090">
    <property type="term" value="P:regulation of primary metabolic process"/>
    <property type="evidence" value="ECO:0007669"/>
    <property type="project" value="UniProtKB-ARBA"/>
</dbReference>
<dbReference type="Proteomes" id="UP000019132">
    <property type="component" value="Unassembled WGS sequence"/>
</dbReference>
<dbReference type="InterPro" id="IPR038765">
    <property type="entry name" value="Papain-like_cys_pep_sf"/>
</dbReference>
<evidence type="ECO:0000256" key="1">
    <source>
        <dbReference type="ARBA" id="ARBA00005234"/>
    </source>
</evidence>
<dbReference type="GO" id="GO:0005634">
    <property type="term" value="C:nucleus"/>
    <property type="evidence" value="ECO:0007669"/>
    <property type="project" value="TreeGrafter"/>
</dbReference>
<keyword evidence="4" id="KW-0788">Thiol protease</keyword>
<name>K3WMB9_GLOUD</name>
<dbReference type="InParanoid" id="K3WMB9"/>
<dbReference type="GO" id="GO:0016926">
    <property type="term" value="P:protein desumoylation"/>
    <property type="evidence" value="ECO:0007669"/>
    <property type="project" value="TreeGrafter"/>
</dbReference>
<feature type="region of interest" description="Disordered" evidence="5">
    <location>
        <begin position="39"/>
        <end position="63"/>
    </location>
</feature>
<dbReference type="eggNOG" id="KOG0778">
    <property type="taxonomic scope" value="Eukaryota"/>
</dbReference>
<sequence>MNACEIEAQFDAFRYAQRIQDATIHSQNVAREYPVSMMKPTVNRNDGRTHFHPYRESTRDNSRESFLRKLQQLDSEEYGELPVYHDGQQQQKPATDWAPEDPLDALRKKNNALRQRLSKTLSQKAERRAKGDNAGVRASLERFSKSFKRDERKTEPYGHKEQYKQKHKDEIEELEVQLREQRLGAADDDFFYKNISQREANVLINEVCHELLLEAAIETFEAAERAAKKKELPPEQLKIVQDALRNGPADRVLIQKFNVDITRRHLQCLHPLQWLNDEVINFYMQLLMERDERLVKDGTLEKRSHFFNSFFYTKVSEGGYNFVNVRRWTRKIDLFAMDKIFVPVNISNTHWCMAVIFMSEKRIQYYDSMNGSGSTCLNVLMKYLHDEMENKKHQKFSDEGWKLVPTDLDSTPQQQNGSDCGVFSCMFADFLSQNKPLSFSQKDMEFHRSRMVLRIVEGTVPPDDDL</sequence>
<evidence type="ECO:0000256" key="5">
    <source>
        <dbReference type="SAM" id="MobiDB-lite"/>
    </source>
</evidence>
<accession>K3WMB9</accession>
<dbReference type="EnsemblProtists" id="PYU1_T006111">
    <property type="protein sequence ID" value="PYU1_T006111"/>
    <property type="gene ID" value="PYU1_G006099"/>
</dbReference>
<reference evidence="8" key="2">
    <citation type="submission" date="2010-04" db="EMBL/GenBank/DDBJ databases">
        <authorList>
            <person name="Buell R."/>
            <person name="Hamilton J."/>
            <person name="Hostetler J."/>
        </authorList>
    </citation>
    <scope>NUCLEOTIDE SEQUENCE [LARGE SCALE GENOMIC DNA]</scope>
    <source>
        <strain evidence="8">DAOM:BR144</strain>
    </source>
</reference>
<comment type="similarity">
    <text evidence="1">Belongs to the peptidase C48 family.</text>
</comment>
<dbReference type="PANTHER" id="PTHR12606:SF1">
    <property type="entry name" value="UBIQUITIN-LIKE-SPECIFIC PROTEASE 1A"/>
    <property type="match status" value="1"/>
</dbReference>
<dbReference type="VEuPathDB" id="FungiDB:PYU1_G006099"/>
<evidence type="ECO:0000313" key="8">
    <source>
        <dbReference type="Proteomes" id="UP000019132"/>
    </source>
</evidence>
<dbReference type="PROSITE" id="PS50600">
    <property type="entry name" value="ULP_PROTEASE"/>
    <property type="match status" value="1"/>
</dbReference>
<reference evidence="8" key="1">
    <citation type="journal article" date="2010" name="Genome Biol.">
        <title>Genome sequence of the necrotrophic plant pathogen Pythium ultimum reveals original pathogenicity mechanisms and effector repertoire.</title>
        <authorList>
            <person name="Levesque C.A."/>
            <person name="Brouwer H."/>
            <person name="Cano L."/>
            <person name="Hamilton J.P."/>
            <person name="Holt C."/>
            <person name="Huitema E."/>
            <person name="Raffaele S."/>
            <person name="Robideau G.P."/>
            <person name="Thines M."/>
            <person name="Win J."/>
            <person name="Zerillo M.M."/>
            <person name="Beakes G.W."/>
            <person name="Boore J.L."/>
            <person name="Busam D."/>
            <person name="Dumas B."/>
            <person name="Ferriera S."/>
            <person name="Fuerstenberg S.I."/>
            <person name="Gachon C.M."/>
            <person name="Gaulin E."/>
            <person name="Govers F."/>
            <person name="Grenville-Briggs L."/>
            <person name="Horner N."/>
            <person name="Hostetler J."/>
            <person name="Jiang R.H."/>
            <person name="Johnson J."/>
            <person name="Krajaejun T."/>
            <person name="Lin H."/>
            <person name="Meijer H.J."/>
            <person name="Moore B."/>
            <person name="Morris P."/>
            <person name="Phuntmart V."/>
            <person name="Puiu D."/>
            <person name="Shetty J."/>
            <person name="Stajich J.E."/>
            <person name="Tripathy S."/>
            <person name="Wawra S."/>
            <person name="van West P."/>
            <person name="Whitty B.R."/>
            <person name="Coutinho P.M."/>
            <person name="Henrissat B."/>
            <person name="Martin F."/>
            <person name="Thomas P.D."/>
            <person name="Tyler B.M."/>
            <person name="De Vries R.P."/>
            <person name="Kamoun S."/>
            <person name="Yandell M."/>
            <person name="Tisserat N."/>
            <person name="Buell C.R."/>
        </authorList>
    </citation>
    <scope>NUCLEOTIDE SEQUENCE</scope>
    <source>
        <strain evidence="8">DAOM:BR144</strain>
    </source>
</reference>
<keyword evidence="3" id="KW-0378">Hydrolase</keyword>
<evidence type="ECO:0000313" key="7">
    <source>
        <dbReference type="EnsemblProtists" id="PYU1_T006111"/>
    </source>
</evidence>
<dbReference type="PANTHER" id="PTHR12606">
    <property type="entry name" value="SENTRIN/SUMO-SPECIFIC PROTEASE"/>
    <property type="match status" value="1"/>
</dbReference>
<dbReference type="GO" id="GO:0060255">
    <property type="term" value="P:regulation of macromolecule metabolic process"/>
    <property type="evidence" value="ECO:0007669"/>
    <property type="project" value="UniProtKB-ARBA"/>
</dbReference>
<proteinExistence type="inferred from homology"/>
<evidence type="ECO:0000256" key="4">
    <source>
        <dbReference type="ARBA" id="ARBA00022807"/>
    </source>
</evidence>
<feature type="region of interest" description="Disordered" evidence="5">
    <location>
        <begin position="147"/>
        <end position="168"/>
    </location>
</feature>
<protein>
    <recommendedName>
        <fullName evidence="6">Ubiquitin-like protease family profile domain-containing protein</fullName>
    </recommendedName>
</protein>
<dbReference type="AlphaFoldDB" id="K3WMB9"/>
<evidence type="ECO:0000256" key="3">
    <source>
        <dbReference type="ARBA" id="ARBA00022801"/>
    </source>
</evidence>
<feature type="domain" description="Ubiquitin-like protease family profile" evidence="6">
    <location>
        <begin position="259"/>
        <end position="431"/>
    </location>
</feature>
<dbReference type="Pfam" id="PF02902">
    <property type="entry name" value="Peptidase_C48"/>
    <property type="match status" value="1"/>
</dbReference>
<evidence type="ECO:0000256" key="2">
    <source>
        <dbReference type="ARBA" id="ARBA00022670"/>
    </source>
</evidence>
<keyword evidence="8" id="KW-1185">Reference proteome</keyword>
<dbReference type="GO" id="GO:0006508">
    <property type="term" value="P:proteolysis"/>
    <property type="evidence" value="ECO:0007669"/>
    <property type="project" value="UniProtKB-KW"/>
</dbReference>
<dbReference type="GO" id="GO:0016929">
    <property type="term" value="F:deSUMOylase activity"/>
    <property type="evidence" value="ECO:0007669"/>
    <property type="project" value="TreeGrafter"/>
</dbReference>